<dbReference type="OrthoDB" id="206796at2759"/>
<evidence type="ECO:0000313" key="2">
    <source>
        <dbReference type="Proteomes" id="UP001152320"/>
    </source>
</evidence>
<sequence length="243" mass="27410">MADGVIPPNALIEERLLNVTSIFQKYHWDCGIACAQMVLSVVAPNIPAEEEDFDAVRQKLKIGKSVWTINLAHIMHHFGVKHYFCTITLGVDPTYQHVGFYTKRDGAESFTEEEKKINELFSSAPEIGINVEKRSVDNTEIINHLAAGDNLAIVLIDSSILRCINCDHKHGIMFNCCVLQDCTSGYQGHFVVLCGFSKPKQLFFFKNPTFHEDLCDICCCSFENLTKARKSHGTDEDILFAYR</sequence>
<organism evidence="1 2">
    <name type="scientific">Holothuria leucospilota</name>
    <name type="common">Black long sea cucumber</name>
    <name type="synonym">Mertensiothuria leucospilota</name>
    <dbReference type="NCBI Taxonomy" id="206669"/>
    <lineage>
        <taxon>Eukaryota</taxon>
        <taxon>Metazoa</taxon>
        <taxon>Echinodermata</taxon>
        <taxon>Eleutherozoa</taxon>
        <taxon>Echinozoa</taxon>
        <taxon>Holothuroidea</taxon>
        <taxon>Aspidochirotacea</taxon>
        <taxon>Aspidochirotida</taxon>
        <taxon>Holothuriidae</taxon>
        <taxon>Holothuria</taxon>
    </lineage>
</organism>
<dbReference type="InterPro" id="IPR018616">
    <property type="entry name" value="GUCD1"/>
</dbReference>
<dbReference type="PANTHER" id="PTHR31400:SF1">
    <property type="entry name" value="PROTEIN GUCD1"/>
    <property type="match status" value="1"/>
</dbReference>
<proteinExistence type="predicted"/>
<keyword evidence="2" id="KW-1185">Reference proteome</keyword>
<dbReference type="PANTHER" id="PTHR31400">
    <property type="entry name" value="GUANYLYL CYCLASE DOMAIN CONTAINING PROTEIN 1 GUCD1"/>
    <property type="match status" value="1"/>
</dbReference>
<evidence type="ECO:0000313" key="1">
    <source>
        <dbReference type="EMBL" id="KAJ8042626.1"/>
    </source>
</evidence>
<protein>
    <submittedName>
        <fullName evidence="1">Protein GUCD1</fullName>
    </submittedName>
</protein>
<reference evidence="1" key="1">
    <citation type="submission" date="2021-10" db="EMBL/GenBank/DDBJ databases">
        <title>Tropical sea cucumber genome reveals ecological adaptation and Cuvierian tubules defense mechanism.</title>
        <authorList>
            <person name="Chen T."/>
        </authorList>
    </citation>
    <scope>NUCLEOTIDE SEQUENCE</scope>
    <source>
        <strain evidence="1">Nanhai2018</strain>
        <tissue evidence="1">Muscle</tissue>
    </source>
</reference>
<dbReference type="Pfam" id="PF09778">
    <property type="entry name" value="Guanylate_cyc_2"/>
    <property type="match status" value="1"/>
</dbReference>
<dbReference type="EMBL" id="JAIZAY010000004">
    <property type="protein sequence ID" value="KAJ8042626.1"/>
    <property type="molecule type" value="Genomic_DNA"/>
</dbReference>
<gene>
    <name evidence="1" type="ORF">HOLleu_09425</name>
</gene>
<dbReference type="Proteomes" id="UP001152320">
    <property type="component" value="Chromosome 4"/>
</dbReference>
<accession>A0A9Q1CC63</accession>
<name>A0A9Q1CC63_HOLLE</name>
<comment type="caution">
    <text evidence="1">The sequence shown here is derived from an EMBL/GenBank/DDBJ whole genome shotgun (WGS) entry which is preliminary data.</text>
</comment>
<dbReference type="AlphaFoldDB" id="A0A9Q1CC63"/>